<evidence type="ECO:0000313" key="3">
    <source>
        <dbReference type="Proteomes" id="UP000035352"/>
    </source>
</evidence>
<keyword evidence="3" id="KW-1185">Reference proteome</keyword>
<evidence type="ECO:0000313" key="2">
    <source>
        <dbReference type="EMBL" id="AKJ29715.1"/>
    </source>
</evidence>
<dbReference type="STRING" id="413882.AAW51_3024"/>
<keyword evidence="1" id="KW-1133">Transmembrane helix</keyword>
<gene>
    <name evidence="2" type="ORF">AAW51_3024</name>
</gene>
<name>A0A0G3BT63_9BURK</name>
<keyword evidence="1" id="KW-0472">Membrane</keyword>
<evidence type="ECO:0000256" key="1">
    <source>
        <dbReference type="SAM" id="Phobius"/>
    </source>
</evidence>
<dbReference type="RefSeq" id="WP_047195263.1">
    <property type="nucleotide sequence ID" value="NZ_CP011371.1"/>
</dbReference>
<proteinExistence type="predicted"/>
<feature type="transmembrane region" description="Helical" evidence="1">
    <location>
        <begin position="7"/>
        <end position="40"/>
    </location>
</feature>
<protein>
    <submittedName>
        <fullName evidence="2">Membrane protein</fullName>
    </submittedName>
</protein>
<sequence length="143" mass="14645">MELNVSTWWWIAAGIAVAAELATGTFYLLMLALGLAAGALAAHAGLGFSAQLLVAAVAGGGAVALWRWRRGPTAAASSPGADRDVILDVGERVVVAAWDGNTARVRYRGAEWSARYAGSGEPLPGSYAIRAVDGNVLVLVPAA</sequence>
<organism evidence="2 3">
    <name type="scientific">Caldimonas brevitalea</name>
    <dbReference type="NCBI Taxonomy" id="413882"/>
    <lineage>
        <taxon>Bacteria</taxon>
        <taxon>Pseudomonadati</taxon>
        <taxon>Pseudomonadota</taxon>
        <taxon>Betaproteobacteria</taxon>
        <taxon>Burkholderiales</taxon>
        <taxon>Sphaerotilaceae</taxon>
        <taxon>Caldimonas</taxon>
    </lineage>
</organism>
<dbReference type="PATRIC" id="fig|413882.6.peg.3156"/>
<dbReference type="AlphaFoldDB" id="A0A0G3BT63"/>
<accession>A0A0G3BT63</accession>
<dbReference type="KEGG" id="pbh:AAW51_3024"/>
<dbReference type="Proteomes" id="UP000035352">
    <property type="component" value="Chromosome"/>
</dbReference>
<reference evidence="2 3" key="1">
    <citation type="submission" date="2015-05" db="EMBL/GenBank/DDBJ databases">
        <authorList>
            <person name="Tang B."/>
            <person name="Yu Y."/>
        </authorList>
    </citation>
    <scope>NUCLEOTIDE SEQUENCE [LARGE SCALE GENOMIC DNA]</scope>
    <source>
        <strain evidence="2 3">DSM 7029</strain>
    </source>
</reference>
<dbReference type="EMBL" id="CP011371">
    <property type="protein sequence ID" value="AKJ29715.1"/>
    <property type="molecule type" value="Genomic_DNA"/>
</dbReference>
<keyword evidence="1" id="KW-0812">Transmembrane</keyword>
<feature type="transmembrane region" description="Helical" evidence="1">
    <location>
        <begin position="46"/>
        <end position="66"/>
    </location>
</feature>
<dbReference type="OrthoDB" id="5654021at2"/>